<evidence type="ECO:0000256" key="7">
    <source>
        <dbReference type="ARBA" id="ARBA00023141"/>
    </source>
</evidence>
<evidence type="ECO:0000313" key="12">
    <source>
        <dbReference type="Proteomes" id="UP000195787"/>
    </source>
</evidence>
<dbReference type="InterPro" id="IPR045186">
    <property type="entry name" value="Indole-3-glycerol_P_synth"/>
</dbReference>
<dbReference type="PROSITE" id="PS00614">
    <property type="entry name" value="IGPS"/>
    <property type="match status" value="1"/>
</dbReference>
<dbReference type="GO" id="GO:0004640">
    <property type="term" value="F:phosphoribosylanthranilate isomerase activity"/>
    <property type="evidence" value="ECO:0007669"/>
    <property type="project" value="TreeGrafter"/>
</dbReference>
<evidence type="ECO:0000256" key="5">
    <source>
        <dbReference type="ARBA" id="ARBA00022793"/>
    </source>
</evidence>
<keyword evidence="7 9" id="KW-0057">Aromatic amino acid biosynthesis</keyword>
<dbReference type="EMBL" id="FUHU01000026">
    <property type="protein sequence ID" value="SJM58270.1"/>
    <property type="molecule type" value="Genomic_DNA"/>
</dbReference>
<evidence type="ECO:0000256" key="4">
    <source>
        <dbReference type="ARBA" id="ARBA00022605"/>
    </source>
</evidence>
<keyword evidence="5 9" id="KW-0210">Decarboxylase</keyword>
<dbReference type="RefSeq" id="WP_327078617.1">
    <property type="nucleotide sequence ID" value="NZ_FUHU01000026.1"/>
</dbReference>
<dbReference type="InterPro" id="IPR011060">
    <property type="entry name" value="RibuloseP-bd_barrel"/>
</dbReference>
<comment type="pathway">
    <text evidence="2 9">Amino-acid biosynthesis; L-tryptophan biosynthesis; L-tryptophan from chorismate: step 4/5.</text>
</comment>
<dbReference type="NCBIfam" id="NF001369">
    <property type="entry name" value="PRK00278.1-1"/>
    <property type="match status" value="1"/>
</dbReference>
<dbReference type="SUPFAM" id="SSF51366">
    <property type="entry name" value="Ribulose-phoshate binding barrel"/>
    <property type="match status" value="1"/>
</dbReference>
<dbReference type="GO" id="GO:0004425">
    <property type="term" value="F:indole-3-glycerol-phosphate synthase activity"/>
    <property type="evidence" value="ECO:0007669"/>
    <property type="project" value="UniProtKB-UniRule"/>
</dbReference>
<sequence length="264" mass="28479">MKGVNLLLELTEGARADAEARRAELSYEALEERARAARQPIDVAAALAHDPGHTHVIAEIKRSSPSKGALAEITDPAALASEYAAGGASCISVLTESRRFGGSLDDLRAVRARVDVPLLRKDFISDEYQLLEARDAGADMVLLIVAVLQPERLRELHAFALDLGLSALVEVHDPSEIEHALAADARILGVNTRDLKTFEMHPERFAQLRSQIPAGVVAVAESGVSQLADVERYRADGADAVLIGEALVRDGEPQKRVREFGAVR</sequence>
<dbReference type="InterPro" id="IPR013785">
    <property type="entry name" value="Aldolase_TIM"/>
</dbReference>
<dbReference type="HAMAP" id="MF_00134_A">
    <property type="entry name" value="IGPS_A"/>
    <property type="match status" value="1"/>
</dbReference>
<dbReference type="GO" id="GO:0000162">
    <property type="term" value="P:L-tryptophan biosynthetic process"/>
    <property type="evidence" value="ECO:0007669"/>
    <property type="project" value="UniProtKB-UniRule"/>
</dbReference>
<reference evidence="11 12" key="1">
    <citation type="submission" date="2017-02" db="EMBL/GenBank/DDBJ databases">
        <authorList>
            <person name="Peterson S.W."/>
        </authorList>
    </citation>
    <scope>NUCLEOTIDE SEQUENCE [LARGE SCALE GENOMIC DNA]</scope>
    <source>
        <strain evidence="11 12">LMG 22410</strain>
    </source>
</reference>
<organism evidence="11 12">
    <name type="scientific">Agrococcus casei LMG 22410</name>
    <dbReference type="NCBI Taxonomy" id="1255656"/>
    <lineage>
        <taxon>Bacteria</taxon>
        <taxon>Bacillati</taxon>
        <taxon>Actinomycetota</taxon>
        <taxon>Actinomycetes</taxon>
        <taxon>Micrococcales</taxon>
        <taxon>Microbacteriaceae</taxon>
        <taxon>Agrococcus</taxon>
    </lineage>
</organism>
<dbReference type="CDD" id="cd00331">
    <property type="entry name" value="IGPS"/>
    <property type="match status" value="1"/>
</dbReference>
<proteinExistence type="inferred from homology"/>
<keyword evidence="8 9" id="KW-0456">Lyase</keyword>
<dbReference type="AlphaFoldDB" id="A0A1R4FQG0"/>
<comment type="catalytic activity">
    <reaction evidence="1 9">
        <text>1-(2-carboxyphenylamino)-1-deoxy-D-ribulose 5-phosphate + H(+) = (1S,2R)-1-C-(indol-3-yl)glycerol 3-phosphate + CO2 + H2O</text>
        <dbReference type="Rhea" id="RHEA:23476"/>
        <dbReference type="ChEBI" id="CHEBI:15377"/>
        <dbReference type="ChEBI" id="CHEBI:15378"/>
        <dbReference type="ChEBI" id="CHEBI:16526"/>
        <dbReference type="ChEBI" id="CHEBI:58613"/>
        <dbReference type="ChEBI" id="CHEBI:58866"/>
        <dbReference type="EC" id="4.1.1.48"/>
    </reaction>
</comment>
<comment type="similarity">
    <text evidence="3 9">Belongs to the TrpC family.</text>
</comment>
<protein>
    <recommendedName>
        <fullName evidence="9">Indole-3-glycerol phosphate synthase</fullName>
        <shortName evidence="9">IGPS</shortName>
        <ecNumber evidence="9">4.1.1.48</ecNumber>
    </recommendedName>
</protein>
<evidence type="ECO:0000313" key="11">
    <source>
        <dbReference type="EMBL" id="SJM58270.1"/>
    </source>
</evidence>
<dbReference type="UniPathway" id="UPA00035">
    <property type="reaction ID" value="UER00043"/>
</dbReference>
<keyword evidence="12" id="KW-1185">Reference proteome</keyword>
<evidence type="ECO:0000256" key="3">
    <source>
        <dbReference type="ARBA" id="ARBA00008737"/>
    </source>
</evidence>
<dbReference type="InterPro" id="IPR013798">
    <property type="entry name" value="Indole-3-glycerol_P_synth_dom"/>
</dbReference>
<dbReference type="Proteomes" id="UP000195787">
    <property type="component" value="Unassembled WGS sequence"/>
</dbReference>
<evidence type="ECO:0000256" key="6">
    <source>
        <dbReference type="ARBA" id="ARBA00022822"/>
    </source>
</evidence>
<dbReference type="EC" id="4.1.1.48" evidence="9"/>
<dbReference type="PANTHER" id="PTHR22854">
    <property type="entry name" value="TRYPTOPHAN BIOSYNTHESIS PROTEIN"/>
    <property type="match status" value="1"/>
</dbReference>
<name>A0A1R4FQG0_9MICO</name>
<gene>
    <name evidence="9" type="primary">trpC</name>
    <name evidence="11" type="ORF">CZ674_06010</name>
</gene>
<evidence type="ECO:0000256" key="9">
    <source>
        <dbReference type="HAMAP-Rule" id="MF_00134"/>
    </source>
</evidence>
<evidence type="ECO:0000256" key="1">
    <source>
        <dbReference type="ARBA" id="ARBA00001633"/>
    </source>
</evidence>
<keyword evidence="4 9" id="KW-0028">Amino-acid biosynthesis</keyword>
<accession>A0A1R4FQG0</accession>
<evidence type="ECO:0000259" key="10">
    <source>
        <dbReference type="Pfam" id="PF00218"/>
    </source>
</evidence>
<dbReference type="PANTHER" id="PTHR22854:SF2">
    <property type="entry name" value="INDOLE-3-GLYCEROL-PHOSPHATE SYNTHASE"/>
    <property type="match status" value="1"/>
</dbReference>
<feature type="domain" description="Indole-3-glycerol phosphate synthase" evidence="10">
    <location>
        <begin position="10"/>
        <end position="260"/>
    </location>
</feature>
<dbReference type="Pfam" id="PF00218">
    <property type="entry name" value="IGPS"/>
    <property type="match status" value="1"/>
</dbReference>
<dbReference type="FunFam" id="3.20.20.70:FF:000024">
    <property type="entry name" value="Indole-3-glycerol phosphate synthase"/>
    <property type="match status" value="1"/>
</dbReference>
<dbReference type="GeneID" id="303172771"/>
<evidence type="ECO:0000256" key="2">
    <source>
        <dbReference type="ARBA" id="ARBA00004696"/>
    </source>
</evidence>
<dbReference type="InterPro" id="IPR001468">
    <property type="entry name" value="Indole-3-GlycerolPSynthase_CS"/>
</dbReference>
<evidence type="ECO:0000256" key="8">
    <source>
        <dbReference type="ARBA" id="ARBA00023239"/>
    </source>
</evidence>
<dbReference type="HAMAP" id="MF_00134_B">
    <property type="entry name" value="IGPS_B"/>
    <property type="match status" value="1"/>
</dbReference>
<dbReference type="Gene3D" id="3.20.20.70">
    <property type="entry name" value="Aldolase class I"/>
    <property type="match status" value="1"/>
</dbReference>
<keyword evidence="6 9" id="KW-0822">Tryptophan biosynthesis</keyword>
<dbReference type="NCBIfam" id="NF001377">
    <property type="entry name" value="PRK00278.2-4"/>
    <property type="match status" value="1"/>
</dbReference>